<reference evidence="3" key="1">
    <citation type="submission" date="2013-07" db="EMBL/GenBank/DDBJ databases">
        <title>The genome of an arbuscular mycorrhizal fungus provides insights into the evolution of the oldest plant symbiosis.</title>
        <authorList>
            <consortium name="DOE Joint Genome Institute"/>
            <person name="Tisserant E."/>
            <person name="Malbreil M."/>
            <person name="Kuo A."/>
            <person name="Kohler A."/>
            <person name="Symeonidi A."/>
            <person name="Balestrini R."/>
            <person name="Charron P."/>
            <person name="Duensing N."/>
            <person name="Frei-dit-Frey N."/>
            <person name="Gianinazzi-Pearson V."/>
            <person name="Gilbert B."/>
            <person name="Handa Y."/>
            <person name="Hijri M."/>
            <person name="Kaul R."/>
            <person name="Kawaguchi M."/>
            <person name="Krajinski F."/>
            <person name="Lammers P."/>
            <person name="Lapierre D."/>
            <person name="Masclaux F.G."/>
            <person name="Murat C."/>
            <person name="Morin E."/>
            <person name="Ndikumana S."/>
            <person name="Pagni M."/>
            <person name="Petitpierre D."/>
            <person name="Requena N."/>
            <person name="Rosikiewicz P."/>
            <person name="Riley R."/>
            <person name="Saito K."/>
            <person name="San Clemente H."/>
            <person name="Shapiro H."/>
            <person name="van Tuinen D."/>
            <person name="Becard G."/>
            <person name="Bonfante P."/>
            <person name="Paszkowski U."/>
            <person name="Shachar-Hill Y."/>
            <person name="Young J.P."/>
            <person name="Sanders I.R."/>
            <person name="Henrissat B."/>
            <person name="Rensing S.A."/>
            <person name="Grigoriev I.V."/>
            <person name="Corradi N."/>
            <person name="Roux C."/>
            <person name="Martin F."/>
        </authorList>
    </citation>
    <scope>NUCLEOTIDE SEQUENCE</scope>
    <source>
        <strain evidence="3">DAOM 197198</strain>
    </source>
</reference>
<organism evidence="3">
    <name type="scientific">Rhizophagus irregularis (strain DAOM 181602 / DAOM 197198 / MUCL 43194)</name>
    <name type="common">Arbuscular mycorrhizal fungus</name>
    <name type="synonym">Glomus intraradices</name>
    <dbReference type="NCBI Taxonomy" id="747089"/>
    <lineage>
        <taxon>Eukaryota</taxon>
        <taxon>Fungi</taxon>
        <taxon>Fungi incertae sedis</taxon>
        <taxon>Mucoromycota</taxon>
        <taxon>Glomeromycotina</taxon>
        <taxon>Glomeromycetes</taxon>
        <taxon>Glomerales</taxon>
        <taxon>Glomeraceae</taxon>
        <taxon>Rhizophagus</taxon>
    </lineage>
</organism>
<dbReference type="AlphaFoldDB" id="U9TMQ6"/>
<sequence length="171" mass="19994">MLITLCDRKARENETPSQRETRLAKQRESRQRKRANESVEEREARLARDNGRKCAKLAVETDEQREKRLNSYRERRTYLMNLAQNQDTINQNLNSQRDNLQHSHLQHPQQIPGQAHSGTDTHDSTIPIDNLSEFERNLLKKFRNKVDKLKHSLCSTCNESFPSIILAKGEC</sequence>
<feature type="region of interest" description="Disordered" evidence="1">
    <location>
        <begin position="10"/>
        <end position="49"/>
    </location>
</feature>
<accession>U9TMQ6</accession>
<feature type="compositionally biased region" description="Polar residues" evidence="1">
    <location>
        <begin position="100"/>
        <end position="118"/>
    </location>
</feature>
<dbReference type="VEuPathDB" id="FungiDB:RhiirFUN_005455"/>
<protein>
    <recommendedName>
        <fullName evidence="2">STPR domain-containing protein</fullName>
    </recommendedName>
</protein>
<dbReference type="InterPro" id="IPR048998">
    <property type="entry name" value="STPR"/>
</dbReference>
<evidence type="ECO:0000256" key="1">
    <source>
        <dbReference type="SAM" id="MobiDB-lite"/>
    </source>
</evidence>
<dbReference type="Pfam" id="PF21107">
    <property type="entry name" value="STPRs"/>
    <property type="match status" value="1"/>
</dbReference>
<evidence type="ECO:0000259" key="2">
    <source>
        <dbReference type="Pfam" id="PF21107"/>
    </source>
</evidence>
<feature type="domain" description="STPR" evidence="2">
    <location>
        <begin position="8"/>
        <end position="68"/>
    </location>
</feature>
<name>U9TMQ6_RHIID</name>
<gene>
    <name evidence="3" type="ORF">GLOINDRAFT_4412</name>
</gene>
<dbReference type="HOGENOM" id="CLU_1563703_0_0_1"/>
<dbReference type="EMBL" id="KI294164">
    <property type="protein sequence ID" value="ESA04606.1"/>
    <property type="molecule type" value="Genomic_DNA"/>
</dbReference>
<proteinExistence type="predicted"/>
<feature type="region of interest" description="Disordered" evidence="1">
    <location>
        <begin position="100"/>
        <end position="125"/>
    </location>
</feature>
<evidence type="ECO:0000313" key="3">
    <source>
        <dbReference type="EMBL" id="ESA04606.1"/>
    </source>
</evidence>